<organism evidence="2 3">
    <name type="scientific">Babesia duncani</name>
    <dbReference type="NCBI Taxonomy" id="323732"/>
    <lineage>
        <taxon>Eukaryota</taxon>
        <taxon>Sar</taxon>
        <taxon>Alveolata</taxon>
        <taxon>Apicomplexa</taxon>
        <taxon>Aconoidasida</taxon>
        <taxon>Piroplasmida</taxon>
        <taxon>Babesiidae</taxon>
        <taxon>Babesia</taxon>
    </lineage>
</organism>
<keyword evidence="3" id="KW-1185">Reference proteome</keyword>
<dbReference type="RefSeq" id="XP_067804100.1">
    <property type="nucleotide sequence ID" value="XM_067945309.1"/>
</dbReference>
<name>A0AAD9UPN1_9APIC</name>
<feature type="signal peptide" evidence="1">
    <location>
        <begin position="1"/>
        <end position="20"/>
    </location>
</feature>
<dbReference type="Proteomes" id="UP001214638">
    <property type="component" value="Unassembled WGS sequence"/>
</dbReference>
<dbReference type="EMBL" id="JALLKP010000001">
    <property type="protein sequence ID" value="KAK2197258.1"/>
    <property type="molecule type" value="Genomic_DNA"/>
</dbReference>
<sequence length="139" mass="16392">MRTLYWVWVSLALASDCCYAIRIPRGVQRYTPLPVRIACKPKSRHVHAALIPLHWKTRINDAVTDYVIEHSKNFLLDQCKRKLDRFKSIIFNPIDNLFSSIHDSISNILINRKNALETPHALRHKRWLFTYQHKIGIFS</sequence>
<evidence type="ECO:0000313" key="2">
    <source>
        <dbReference type="EMBL" id="KAK2197258.1"/>
    </source>
</evidence>
<evidence type="ECO:0000256" key="1">
    <source>
        <dbReference type="SAM" id="SignalP"/>
    </source>
</evidence>
<evidence type="ECO:0000313" key="3">
    <source>
        <dbReference type="Proteomes" id="UP001214638"/>
    </source>
</evidence>
<proteinExistence type="predicted"/>
<dbReference type="AlphaFoldDB" id="A0AAD9UPN1"/>
<feature type="chain" id="PRO_5041995006" evidence="1">
    <location>
        <begin position="21"/>
        <end position="139"/>
    </location>
</feature>
<accession>A0AAD9UPN1</accession>
<comment type="caution">
    <text evidence="2">The sequence shown here is derived from an EMBL/GenBank/DDBJ whole genome shotgun (WGS) entry which is preliminary data.</text>
</comment>
<reference evidence="2" key="1">
    <citation type="journal article" date="2023" name="Nat. Microbiol.">
        <title>Babesia duncani multi-omics identifies virulence factors and drug targets.</title>
        <authorList>
            <person name="Singh P."/>
            <person name="Lonardi S."/>
            <person name="Liang Q."/>
            <person name="Vydyam P."/>
            <person name="Khabirova E."/>
            <person name="Fang T."/>
            <person name="Gihaz S."/>
            <person name="Thekkiniath J."/>
            <person name="Munshi M."/>
            <person name="Abel S."/>
            <person name="Ciampossin L."/>
            <person name="Batugedara G."/>
            <person name="Gupta M."/>
            <person name="Lu X.M."/>
            <person name="Lenz T."/>
            <person name="Chakravarty S."/>
            <person name="Cornillot E."/>
            <person name="Hu Y."/>
            <person name="Ma W."/>
            <person name="Gonzalez L.M."/>
            <person name="Sanchez S."/>
            <person name="Estrada K."/>
            <person name="Sanchez-Flores A."/>
            <person name="Montero E."/>
            <person name="Harb O.S."/>
            <person name="Le Roch K.G."/>
            <person name="Mamoun C.B."/>
        </authorList>
    </citation>
    <scope>NUCLEOTIDE SEQUENCE</scope>
    <source>
        <strain evidence="2">WA1</strain>
    </source>
</reference>
<protein>
    <submittedName>
        <fullName evidence="2">Uncharacterized protein</fullName>
    </submittedName>
</protein>
<dbReference type="KEGG" id="bdw:94334555"/>
<dbReference type="GeneID" id="94334555"/>
<keyword evidence="1" id="KW-0732">Signal</keyword>
<gene>
    <name evidence="2" type="ORF">BdWA1_000257</name>
</gene>